<accession>A0A834G7C4</accession>
<feature type="region of interest" description="Disordered" evidence="1">
    <location>
        <begin position="446"/>
        <end position="475"/>
    </location>
</feature>
<feature type="compositionally biased region" description="Basic residues" evidence="1">
    <location>
        <begin position="282"/>
        <end position="294"/>
    </location>
</feature>
<evidence type="ECO:0000259" key="3">
    <source>
        <dbReference type="Pfam" id="PF20167"/>
    </source>
</evidence>
<feature type="region of interest" description="Disordered" evidence="1">
    <location>
        <begin position="278"/>
        <end position="304"/>
    </location>
</feature>
<organism evidence="4 5">
    <name type="scientific">Rhododendron simsii</name>
    <name type="common">Sims's rhododendron</name>
    <dbReference type="NCBI Taxonomy" id="118357"/>
    <lineage>
        <taxon>Eukaryota</taxon>
        <taxon>Viridiplantae</taxon>
        <taxon>Streptophyta</taxon>
        <taxon>Embryophyta</taxon>
        <taxon>Tracheophyta</taxon>
        <taxon>Spermatophyta</taxon>
        <taxon>Magnoliopsida</taxon>
        <taxon>eudicotyledons</taxon>
        <taxon>Gunneridae</taxon>
        <taxon>Pentapetalae</taxon>
        <taxon>asterids</taxon>
        <taxon>Ericales</taxon>
        <taxon>Ericaceae</taxon>
        <taxon>Ericoideae</taxon>
        <taxon>Rhodoreae</taxon>
        <taxon>Rhododendron</taxon>
    </lineage>
</organism>
<protein>
    <recommendedName>
        <fullName evidence="3">Putative plant transposon protein domain-containing protein</fullName>
    </recommendedName>
</protein>
<reference evidence="4" key="1">
    <citation type="submission" date="2019-11" db="EMBL/GenBank/DDBJ databases">
        <authorList>
            <person name="Liu Y."/>
            <person name="Hou J."/>
            <person name="Li T.-Q."/>
            <person name="Guan C.-H."/>
            <person name="Wu X."/>
            <person name="Wu H.-Z."/>
            <person name="Ling F."/>
            <person name="Zhang R."/>
            <person name="Shi X.-G."/>
            <person name="Ren J.-P."/>
            <person name="Chen E.-F."/>
            <person name="Sun J.-M."/>
        </authorList>
    </citation>
    <scope>NUCLEOTIDE SEQUENCE</scope>
    <source>
        <strain evidence="4">Adult_tree_wgs_1</strain>
        <tissue evidence="4">Leaves</tissue>
    </source>
</reference>
<dbReference type="Pfam" id="PF20167">
    <property type="entry name" value="Transposase_32"/>
    <property type="match status" value="1"/>
</dbReference>
<dbReference type="InterPro" id="IPR046796">
    <property type="entry name" value="Transposase_32_dom"/>
</dbReference>
<evidence type="ECO:0000313" key="4">
    <source>
        <dbReference type="EMBL" id="KAF7127332.1"/>
    </source>
</evidence>
<comment type="caution">
    <text evidence="4">The sequence shown here is derived from an EMBL/GenBank/DDBJ whole genome shotgun (WGS) entry which is preliminary data.</text>
</comment>
<feature type="compositionally biased region" description="Basic and acidic residues" evidence="1">
    <location>
        <begin position="295"/>
        <end position="304"/>
    </location>
</feature>
<feature type="transmembrane region" description="Helical" evidence="2">
    <location>
        <begin position="20"/>
        <end position="44"/>
    </location>
</feature>
<dbReference type="AlphaFoldDB" id="A0A834G7C4"/>
<keyword evidence="2" id="KW-1133">Transmembrane helix</keyword>
<evidence type="ECO:0000313" key="5">
    <source>
        <dbReference type="Proteomes" id="UP000626092"/>
    </source>
</evidence>
<dbReference type="OrthoDB" id="1700730at2759"/>
<sequence length="508" mass="57538">MARISFEHDLFPLRPKFPVFISWMLLCLVGFVLLLMVVAGMAAGKRKVTAKRKKRGSSSPASKIEEEEEDVEQDRAANWVQNMPGRGFKSERQVDMPSINIERFGLQHIEQRGISSWLEPLKGYNKDCVIKFYQNMVVGKNQIDIKSKVGKVTVEVNFEVIAKYLDYARPPPETITYPDVVMLDLNEVLQANLYPRGSDHKPRRKGAELIHAFMSSNHVIDIARFIFFQIINFQADNQDSSRMPFPCMITALCKNQGVTGQMYTSLEFGKPGSLDISSWNKSKSKSHKSSKKEKGKLAELTEMPGPKEKQDSWIKKTFCMVVWLVKENKKTKRERKVDRKVIARQAHKVDWLVQQCPLAREYIAPPEVESEDSDEVEEEEELDLGMFRGEDTEMVFGPGASGGQGNRSEKDVSKAPNNPRRNAEAFKYVWHIRILPGISNEAIKASEEGSRLSKTGRKKKTAKTSQRNSGYQYPNTGYQSQEACCPGRNEVAIPLFGVSIPGVCARTF</sequence>
<proteinExistence type="predicted"/>
<dbReference type="Proteomes" id="UP000626092">
    <property type="component" value="Unassembled WGS sequence"/>
</dbReference>
<evidence type="ECO:0000256" key="1">
    <source>
        <dbReference type="SAM" id="MobiDB-lite"/>
    </source>
</evidence>
<feature type="compositionally biased region" description="Polar residues" evidence="1">
    <location>
        <begin position="463"/>
        <end position="475"/>
    </location>
</feature>
<feature type="region of interest" description="Disordered" evidence="1">
    <location>
        <begin position="394"/>
        <end position="419"/>
    </location>
</feature>
<feature type="region of interest" description="Disordered" evidence="1">
    <location>
        <begin position="49"/>
        <end position="76"/>
    </location>
</feature>
<keyword evidence="2" id="KW-0812">Transmembrane</keyword>
<keyword evidence="2" id="KW-0472">Membrane</keyword>
<evidence type="ECO:0000256" key="2">
    <source>
        <dbReference type="SAM" id="Phobius"/>
    </source>
</evidence>
<feature type="domain" description="Putative plant transposon protein" evidence="3">
    <location>
        <begin position="111"/>
        <end position="258"/>
    </location>
</feature>
<gene>
    <name evidence="4" type="ORF">RHSIM_Rhsim11G0152000</name>
</gene>
<name>A0A834G7C4_RHOSS</name>
<dbReference type="EMBL" id="WJXA01000011">
    <property type="protein sequence ID" value="KAF7127332.1"/>
    <property type="molecule type" value="Genomic_DNA"/>
</dbReference>
<keyword evidence="5" id="KW-1185">Reference proteome</keyword>